<reference evidence="12 14" key="1">
    <citation type="submission" date="2019-02" db="EMBL/GenBank/DDBJ databases">
        <title>Deep-cultivation of Planctomycetes and their phenomic and genomic characterization uncovers novel biology.</title>
        <authorList>
            <person name="Wiegand S."/>
            <person name="Jogler M."/>
            <person name="Boedeker C."/>
            <person name="Pinto D."/>
            <person name="Vollmers J."/>
            <person name="Rivas-Marin E."/>
            <person name="Kohn T."/>
            <person name="Peeters S.H."/>
            <person name="Heuer A."/>
            <person name="Rast P."/>
            <person name="Oberbeckmann S."/>
            <person name="Bunk B."/>
            <person name="Jeske O."/>
            <person name="Meyerdierks A."/>
            <person name="Storesund J.E."/>
            <person name="Kallscheuer N."/>
            <person name="Luecker S."/>
            <person name="Lage O.M."/>
            <person name="Pohl T."/>
            <person name="Merkel B.J."/>
            <person name="Hornburger P."/>
            <person name="Mueller R.-W."/>
            <person name="Bruemmer F."/>
            <person name="Labrenz M."/>
            <person name="Spormann A.M."/>
            <person name="Op Den Camp H."/>
            <person name="Overmann J."/>
            <person name="Amann R."/>
            <person name="Jetten M.S.M."/>
            <person name="Mascher T."/>
            <person name="Medema M.H."/>
            <person name="Devos D.P."/>
            <person name="Kaster A.-K."/>
            <person name="Ovreas L."/>
            <person name="Rohde M."/>
            <person name="Galperin M.Y."/>
            <person name="Jogler C."/>
        </authorList>
    </citation>
    <scope>NUCLEOTIDE SEQUENCE [LARGE SCALE GENOMIC DNA]</scope>
    <source>
        <strain evidence="12 14">CA85</strain>
    </source>
</reference>
<dbReference type="PANTHER" id="PTHR30313">
    <property type="entry name" value="DNA PRIMASE"/>
    <property type="match status" value="1"/>
</dbReference>
<dbReference type="Gene3D" id="3.90.980.10">
    <property type="entry name" value="DNA primase, catalytic core, N-terminal domain"/>
    <property type="match status" value="1"/>
</dbReference>
<dbReference type="GO" id="GO:0006269">
    <property type="term" value="P:DNA replication, synthesis of primer"/>
    <property type="evidence" value="ECO:0007669"/>
    <property type="project" value="UniProtKB-KW"/>
</dbReference>
<dbReference type="EC" id="2.7.7.-" evidence="12"/>
<dbReference type="Pfam" id="PF13155">
    <property type="entry name" value="Toprim_2"/>
    <property type="match status" value="1"/>
</dbReference>
<evidence type="ECO:0000313" key="14">
    <source>
        <dbReference type="Proteomes" id="UP000318053"/>
    </source>
</evidence>
<keyword evidence="7" id="KW-0863">Zinc-finger</keyword>
<evidence type="ECO:0000259" key="11">
    <source>
        <dbReference type="PROSITE" id="PS50880"/>
    </source>
</evidence>
<dbReference type="SUPFAM" id="SSF56731">
    <property type="entry name" value="DNA primase core"/>
    <property type="match status" value="1"/>
</dbReference>
<feature type="domain" description="Toprim" evidence="11">
    <location>
        <begin position="255"/>
        <end position="343"/>
    </location>
</feature>
<keyword evidence="6" id="KW-0479">Metal-binding</keyword>
<dbReference type="SMART" id="SM00493">
    <property type="entry name" value="TOPRIM"/>
    <property type="match status" value="1"/>
</dbReference>
<keyword evidence="4 12" id="KW-0548">Nucleotidyltransferase</keyword>
<keyword evidence="9" id="KW-0804">Transcription</keyword>
<dbReference type="Proteomes" id="UP000318053">
    <property type="component" value="Unassembled WGS sequence"/>
</dbReference>
<dbReference type="GO" id="GO:1990077">
    <property type="term" value="C:primosome complex"/>
    <property type="evidence" value="ECO:0007669"/>
    <property type="project" value="UniProtKB-KW"/>
</dbReference>
<evidence type="ECO:0000313" key="13">
    <source>
        <dbReference type="EMBL" id="TWT55525.1"/>
    </source>
</evidence>
<keyword evidence="8" id="KW-0862">Zinc</keyword>
<keyword evidence="1" id="KW-0240">DNA-directed RNA polymerase</keyword>
<dbReference type="PANTHER" id="PTHR30313:SF2">
    <property type="entry name" value="DNA PRIMASE"/>
    <property type="match status" value="1"/>
</dbReference>
<dbReference type="GO" id="GO:0000428">
    <property type="term" value="C:DNA-directed RNA polymerase complex"/>
    <property type="evidence" value="ECO:0007669"/>
    <property type="project" value="UniProtKB-KW"/>
</dbReference>
<dbReference type="Pfam" id="PF01807">
    <property type="entry name" value="Zn_ribbon_DnaG"/>
    <property type="match status" value="1"/>
</dbReference>
<comment type="caution">
    <text evidence="12">The sequence shown here is derived from an EMBL/GenBank/DDBJ whole genome shotgun (WGS) entry which is preliminary data.</text>
</comment>
<dbReference type="SUPFAM" id="SSF57783">
    <property type="entry name" value="Zinc beta-ribbon"/>
    <property type="match status" value="1"/>
</dbReference>
<feature type="compositionally biased region" description="Polar residues" evidence="10">
    <location>
        <begin position="987"/>
        <end position="997"/>
    </location>
</feature>
<dbReference type="Pfam" id="PF08275">
    <property type="entry name" value="DNAG_N"/>
    <property type="match status" value="1"/>
</dbReference>
<keyword evidence="5" id="KW-0235">DNA replication</keyword>
<dbReference type="InterPro" id="IPR006171">
    <property type="entry name" value="TOPRIM_dom"/>
</dbReference>
<dbReference type="InterPro" id="IPR013264">
    <property type="entry name" value="DNAG_N"/>
</dbReference>
<dbReference type="EMBL" id="SJPK01000024">
    <property type="protein sequence ID" value="TWT55520.1"/>
    <property type="molecule type" value="Genomic_DNA"/>
</dbReference>
<keyword evidence="14" id="KW-1185">Reference proteome</keyword>
<dbReference type="SMART" id="SM00400">
    <property type="entry name" value="ZnF_CHCC"/>
    <property type="match status" value="1"/>
</dbReference>
<dbReference type="InterPro" id="IPR002694">
    <property type="entry name" value="Znf_CHC2"/>
</dbReference>
<keyword evidence="3 12" id="KW-0808">Transferase</keyword>
<evidence type="ECO:0000256" key="9">
    <source>
        <dbReference type="ARBA" id="ARBA00023163"/>
    </source>
</evidence>
<evidence type="ECO:0000256" key="2">
    <source>
        <dbReference type="ARBA" id="ARBA00022515"/>
    </source>
</evidence>
<protein>
    <submittedName>
        <fullName evidence="12">DNA primase</fullName>
        <ecNumber evidence="12">2.7.7.-</ecNumber>
    </submittedName>
</protein>
<evidence type="ECO:0000256" key="7">
    <source>
        <dbReference type="ARBA" id="ARBA00022771"/>
    </source>
</evidence>
<proteinExistence type="predicted"/>
<dbReference type="AlphaFoldDB" id="A0A5C5WY63"/>
<evidence type="ECO:0000256" key="5">
    <source>
        <dbReference type="ARBA" id="ARBA00022705"/>
    </source>
</evidence>
<dbReference type="Gene3D" id="3.90.580.10">
    <property type="entry name" value="Zinc finger, CHC2-type domain"/>
    <property type="match status" value="1"/>
</dbReference>
<dbReference type="Gene3D" id="3.40.1360.10">
    <property type="match status" value="1"/>
</dbReference>
<evidence type="ECO:0000256" key="6">
    <source>
        <dbReference type="ARBA" id="ARBA00022723"/>
    </source>
</evidence>
<dbReference type="InterPro" id="IPR036977">
    <property type="entry name" value="DNA_primase_Znf_CHC2"/>
</dbReference>
<gene>
    <name evidence="12" type="primary">dnaG_2</name>
    <name evidence="13" type="synonym">dnaG_3</name>
    <name evidence="12" type="ORF">CA85_48730</name>
    <name evidence="13" type="ORF">CA85_48780</name>
</gene>
<dbReference type="InterPro" id="IPR037068">
    <property type="entry name" value="DNA_primase_core_N_sf"/>
</dbReference>
<evidence type="ECO:0000256" key="10">
    <source>
        <dbReference type="SAM" id="MobiDB-lite"/>
    </source>
</evidence>
<dbReference type="RefSeq" id="WP_146393702.1">
    <property type="nucleotide sequence ID" value="NZ_SJPK01000024.1"/>
</dbReference>
<evidence type="ECO:0000256" key="3">
    <source>
        <dbReference type="ARBA" id="ARBA00022679"/>
    </source>
</evidence>
<evidence type="ECO:0000256" key="1">
    <source>
        <dbReference type="ARBA" id="ARBA00022478"/>
    </source>
</evidence>
<dbReference type="PROSITE" id="PS50880">
    <property type="entry name" value="TOPRIM"/>
    <property type="match status" value="1"/>
</dbReference>
<evidence type="ECO:0000256" key="4">
    <source>
        <dbReference type="ARBA" id="ARBA00022695"/>
    </source>
</evidence>
<sequence>MARFDDDFIDRMKNENDIVALIESYGTRLKERPGGKGEFIGLCPVHDDKNPSLVANRKKNVWNCLGACGCGGDPIQWVMHAENVSFRHAVELLRDGSTGGRPNGRGAKPRKLDAPLPLSGDDHETLAGVVDYYHSRLKQSPDALAYLQKRFITDHEAVERFKIGFVDRTLGLRLPPKQNNKAGNEIRTRLKELGVTRETGHEHFRGCITFPLLDDTGRIKQIYGRRIDNKSKAKHFYLSQPMGGVLNLEAFTASDELILCESVIDALTFWCAGFRNVTTIYGTNGLTDELLQALQVHDIKRLLIAYDADKAGDDAAAKHAEKFCSLGIECFRTRVSDGAKDINGCAFLNGGGHAEPIRDTLGLLIRNAAWIGPGVKPSQASSAGAAKEKKPEQPTSKPASSKASSLAAEIPGVEVAKPAAADDQRAAEPPVEKQPPVASPQPPAPKEIEAEVKENGIVIEIGNRTYRVRGLEKNLAFDVLKLNVMVRRDEAFYVDTFDLYAAKARAVFIREAAKELGFDPEVIKRDLGKVLLKLESLQDKHIEDTLAVKDETIELTDKDKATALDMLRQPNLVETILTDFDACGVVGEEINKLVGYLAATSRKLPQPLAVLIQSSSAAGKSSLMEAVLAFMPPEDTIKYSAMTGQSLFYMGGTNLKHRILAIAEEEGVEQAAYALKLLQSEGELNIASTGKDPGTGRMETQEYHVEGPVMIFLTTTSDDTDPELKNRCVTLGVCEHACHTEAIHRQQRTRRTLDGRSLQHERKAIRARHQNAQRLLRPLEVVNNFAEQLTFRSDKTKSRRAHDHYLTLIEAVTLLHQYQRVEGTMVNAAGESVRFVETTLDDIELANRLADRFLERSFAELPERTQVLLEQLLAGLRTRCKEQETELWEQRFTRRDVRRWSTFGDTQLKEHLSRLVDYEYLKIEAGGGKGRSLEYSLSYDPDSDQTTSITSGLIDVNRLRSPDNSPEKAGEVGEKTEEVAPPENDSARQNTSLPPSSRENDENGQAEAA</sequence>
<dbReference type="EMBL" id="SJPK01000024">
    <property type="protein sequence ID" value="TWT55525.1"/>
    <property type="molecule type" value="Genomic_DNA"/>
</dbReference>
<feature type="region of interest" description="Disordered" evidence="10">
    <location>
        <begin position="936"/>
        <end position="1009"/>
    </location>
</feature>
<accession>A0A5C5WY63</accession>
<dbReference type="GO" id="GO:0003677">
    <property type="term" value="F:DNA binding"/>
    <property type="evidence" value="ECO:0007669"/>
    <property type="project" value="InterPro"/>
</dbReference>
<evidence type="ECO:0000313" key="12">
    <source>
        <dbReference type="EMBL" id="TWT55520.1"/>
    </source>
</evidence>
<feature type="region of interest" description="Disordered" evidence="10">
    <location>
        <begin position="95"/>
        <end position="118"/>
    </location>
</feature>
<feature type="compositionally biased region" description="Low complexity" evidence="10">
    <location>
        <begin position="396"/>
        <end position="408"/>
    </location>
</feature>
<organism evidence="12 14">
    <name type="scientific">Allorhodopirellula solitaria</name>
    <dbReference type="NCBI Taxonomy" id="2527987"/>
    <lineage>
        <taxon>Bacteria</taxon>
        <taxon>Pseudomonadati</taxon>
        <taxon>Planctomycetota</taxon>
        <taxon>Planctomycetia</taxon>
        <taxon>Pirellulales</taxon>
        <taxon>Pirellulaceae</taxon>
        <taxon>Allorhodopirellula</taxon>
    </lineage>
</organism>
<name>A0A5C5WY63_9BACT</name>
<dbReference type="GO" id="GO:0005737">
    <property type="term" value="C:cytoplasm"/>
    <property type="evidence" value="ECO:0007669"/>
    <property type="project" value="TreeGrafter"/>
</dbReference>
<dbReference type="OrthoDB" id="223501at2"/>
<dbReference type="GO" id="GO:0008270">
    <property type="term" value="F:zinc ion binding"/>
    <property type="evidence" value="ECO:0007669"/>
    <property type="project" value="UniProtKB-KW"/>
</dbReference>
<evidence type="ECO:0000256" key="8">
    <source>
        <dbReference type="ARBA" id="ARBA00022833"/>
    </source>
</evidence>
<feature type="region of interest" description="Disordered" evidence="10">
    <location>
        <begin position="376"/>
        <end position="444"/>
    </location>
</feature>
<dbReference type="InterPro" id="IPR050219">
    <property type="entry name" value="DnaG_primase"/>
</dbReference>
<dbReference type="GO" id="GO:0003899">
    <property type="term" value="F:DNA-directed RNA polymerase activity"/>
    <property type="evidence" value="ECO:0007669"/>
    <property type="project" value="InterPro"/>
</dbReference>
<feature type="compositionally biased region" description="Basic and acidic residues" evidence="10">
    <location>
        <begin position="957"/>
        <end position="978"/>
    </location>
</feature>
<keyword evidence="2" id="KW-0639">Primosome</keyword>